<keyword evidence="3" id="KW-1185">Reference proteome</keyword>
<dbReference type="AlphaFoldDB" id="A0A8S1HCT3"/>
<evidence type="ECO:0000256" key="1">
    <source>
        <dbReference type="SAM" id="MobiDB-lite"/>
    </source>
</evidence>
<evidence type="ECO:0000313" key="2">
    <source>
        <dbReference type="EMBL" id="CAD6194303.1"/>
    </source>
</evidence>
<comment type="caution">
    <text evidence="2">The sequence shown here is derived from an EMBL/GenBank/DDBJ whole genome shotgun (WGS) entry which is preliminary data.</text>
</comment>
<feature type="compositionally biased region" description="Basic and acidic residues" evidence="1">
    <location>
        <begin position="223"/>
        <end position="234"/>
    </location>
</feature>
<feature type="compositionally biased region" description="Basic and acidic residues" evidence="1">
    <location>
        <begin position="199"/>
        <end position="212"/>
    </location>
</feature>
<protein>
    <submittedName>
        <fullName evidence="2">Uncharacterized protein</fullName>
    </submittedName>
</protein>
<feature type="compositionally biased region" description="Basic and acidic residues" evidence="1">
    <location>
        <begin position="1"/>
        <end position="20"/>
    </location>
</feature>
<reference evidence="2" key="1">
    <citation type="submission" date="2020-10" db="EMBL/GenBank/DDBJ databases">
        <authorList>
            <person name="Kikuchi T."/>
        </authorList>
    </citation>
    <scope>NUCLEOTIDE SEQUENCE</scope>
    <source>
        <strain evidence="2">NKZ352</strain>
    </source>
</reference>
<organism evidence="2 3">
    <name type="scientific">Caenorhabditis auriculariae</name>
    <dbReference type="NCBI Taxonomy" id="2777116"/>
    <lineage>
        <taxon>Eukaryota</taxon>
        <taxon>Metazoa</taxon>
        <taxon>Ecdysozoa</taxon>
        <taxon>Nematoda</taxon>
        <taxon>Chromadorea</taxon>
        <taxon>Rhabditida</taxon>
        <taxon>Rhabditina</taxon>
        <taxon>Rhabditomorpha</taxon>
        <taxon>Rhabditoidea</taxon>
        <taxon>Rhabditidae</taxon>
        <taxon>Peloderinae</taxon>
        <taxon>Caenorhabditis</taxon>
    </lineage>
</organism>
<dbReference type="Proteomes" id="UP000835052">
    <property type="component" value="Unassembled WGS sequence"/>
</dbReference>
<dbReference type="EMBL" id="CAJGYM010000043">
    <property type="protein sequence ID" value="CAD6194303.1"/>
    <property type="molecule type" value="Genomic_DNA"/>
</dbReference>
<feature type="region of interest" description="Disordered" evidence="1">
    <location>
        <begin position="199"/>
        <end position="237"/>
    </location>
</feature>
<accession>A0A8S1HCT3</accession>
<proteinExistence type="predicted"/>
<evidence type="ECO:0000313" key="3">
    <source>
        <dbReference type="Proteomes" id="UP000835052"/>
    </source>
</evidence>
<name>A0A8S1HCT3_9PELO</name>
<gene>
    <name evidence="2" type="ORF">CAUJ_LOCUS10222</name>
</gene>
<feature type="region of interest" description="Disordered" evidence="1">
    <location>
        <begin position="1"/>
        <end position="29"/>
    </location>
</feature>
<sequence>MSTRKTRFDRYNERVNEEATKKRKKSIESVPKTKVKKVVRISNLKKPSKHELFLESFRKSQEEYGVLRERLMRGGKTYHEFAYESMEKKCNDQLLNHYKSLDTDERCEFLGLINMDERRLLFRGLHDKLNALQFEKRKLKRDGMDADKRDVSAGNTYDLLNQKIAEIRDYHDRLGSECQRVFLCVLKEDEREDVFPEMTKKKNCAADKEKLPKKGTKASGNRGRTEENAPHKYDSDDDIQFLGIFPTRH</sequence>